<dbReference type="Gene3D" id="3.40.50.300">
    <property type="entry name" value="P-loop containing nucleotide triphosphate hydrolases"/>
    <property type="match status" value="1"/>
</dbReference>
<dbReference type="KEGG" id="bmu:Bmul_6224"/>
<dbReference type="HOGENOM" id="CLU_007815_0_0_4"/>
<keyword evidence="2" id="KW-0614">Plasmid</keyword>
<protein>
    <submittedName>
        <fullName evidence="2">Type IV secretion system protein</fullName>
    </submittedName>
</protein>
<evidence type="ECO:0000313" key="3">
    <source>
        <dbReference type="Proteomes" id="UP000008815"/>
    </source>
</evidence>
<organism evidence="2 3">
    <name type="scientific">Burkholderia multivorans (strain ATCC 17616 / 249)</name>
    <dbReference type="NCBI Taxonomy" id="395019"/>
    <lineage>
        <taxon>Bacteria</taxon>
        <taxon>Pseudomonadati</taxon>
        <taxon>Pseudomonadota</taxon>
        <taxon>Betaproteobacteria</taxon>
        <taxon>Burkholderiales</taxon>
        <taxon>Burkholderiaceae</taxon>
        <taxon>Burkholderia</taxon>
        <taxon>Burkholderia cepacia complex</taxon>
    </lineage>
</organism>
<evidence type="ECO:0000259" key="1">
    <source>
        <dbReference type="Pfam" id="PF19044"/>
    </source>
</evidence>
<dbReference type="RefSeq" id="WP_012211032.1">
    <property type="nucleotide sequence ID" value="NC_010070.1"/>
</dbReference>
<reference evidence="2 3" key="1">
    <citation type="submission" date="2007-04" db="EMBL/GenBank/DDBJ databases">
        <title>Complete genome sequence of Burkholderia multivorans ATCC 17616.</title>
        <authorList>
            <person name="Ohtsubo Y."/>
            <person name="Yamashita A."/>
            <person name="Kurokawa K."/>
            <person name="Takami H."/>
            <person name="Yuhara S."/>
            <person name="Nishiyama E."/>
            <person name="Endo R."/>
            <person name="Miyazaki R."/>
            <person name="Ono A."/>
            <person name="Yano K."/>
            <person name="Ito M."/>
            <person name="Sota M."/>
            <person name="Yuji N."/>
            <person name="Hattori M."/>
            <person name="Tsuda M."/>
        </authorList>
    </citation>
    <scope>NUCLEOTIDE SEQUENCE [LARGE SCALE GENOMIC DNA]</scope>
    <source>
        <strain evidence="3">ATCC 17616 / 249</strain>
        <plasmid evidence="3">Plasmid pTGL1</plasmid>
    </source>
</reference>
<proteinExistence type="predicted"/>
<geneLocation type="plasmid" evidence="2 3">
    <name>pTGL1</name>
</geneLocation>
<accession>A0A0H3KS15</accession>
<name>A0A0H3KS15_BURM1</name>
<dbReference type="InterPro" id="IPR027417">
    <property type="entry name" value="P-loop_NTPase"/>
</dbReference>
<dbReference type="EMBL" id="AP009388">
    <property type="protein sequence ID" value="BAG47987.1"/>
    <property type="molecule type" value="Genomic_DNA"/>
</dbReference>
<dbReference type="eggNOG" id="COG3451">
    <property type="taxonomic scope" value="Bacteria"/>
</dbReference>
<dbReference type="SUPFAM" id="SSF52540">
    <property type="entry name" value="P-loop containing nucleoside triphosphate hydrolases"/>
    <property type="match status" value="1"/>
</dbReference>
<dbReference type="InterPro" id="IPR043964">
    <property type="entry name" value="P-loop_TraG"/>
</dbReference>
<dbReference type="Pfam" id="PF19044">
    <property type="entry name" value="P-loop_TraG"/>
    <property type="match status" value="1"/>
</dbReference>
<dbReference type="Pfam" id="PF11130">
    <property type="entry name" value="TraC_F_IV"/>
    <property type="match status" value="1"/>
</dbReference>
<dbReference type="CDD" id="cd01127">
    <property type="entry name" value="TrwB_TraG_TraD_VirD4"/>
    <property type="match status" value="1"/>
</dbReference>
<dbReference type="InterPro" id="IPR025955">
    <property type="entry name" value="TraC/Conjuga_ATPase"/>
</dbReference>
<dbReference type="PANTHER" id="PTHR38467">
    <property type="match status" value="1"/>
</dbReference>
<dbReference type="Proteomes" id="UP000008815">
    <property type="component" value="Plasmid pTGL1"/>
</dbReference>
<evidence type="ECO:0000313" key="2">
    <source>
        <dbReference type="EMBL" id="BAG47987.1"/>
    </source>
</evidence>
<feature type="domain" description="TraG P-loop" evidence="1">
    <location>
        <begin position="448"/>
        <end position="820"/>
    </location>
</feature>
<dbReference type="KEGG" id="bmj:BMULJ_06196"/>
<sequence length="860" mass="95160">MTATTLKVRRSPASDILNIETYTSDSNLVISKAPGAERPLIGAVYRMSPLAGGGGEFSTVVQNVFKAVPDQSVIQVTLVIHPDHDAPDTYLKGKLYGGPVVQDLIKRQADLYRRGLASGELPDLPGINKRTVYVSLAVPHRKADDEAVEKSASLQQEFFTNMRGCGFHDVVQLNINQLVGVYRQITNIYEPATVPELDPTLDLRYQVFGPDQTFDFRDPHVGEINGNTYCTTVTVKKYPERPFHGIMNLLSGAPFNSGSVREGGGQRIEGPCIITTTVRVANQRREWTRVESAIRSRRQHQPLPIKLGVEDTPRVLADLEEIKRQCAEDGTKFVYVSTNAFLFGRDRDEAVRAGASVKGTLDKLGFDGRDVVATGLVRLAQTLPLNFSNTIADDLAGEATMASSEVGCLLPVYGDYLGNVNSDFPLTGMAYPTRRGTMHYFDPYVSNSNFNGVMAAESGVGKSFSLQAKITAELAEGDNIVLFDNGRSSLKFCALIGGEYNEFGGAKAWRPSLQPFSNLTDEEFDEQQETITSLHMLMAYDEEKPDPGARIALSEAVKAAWGQRGKDAEVSTTIACLQAIVESAAENQIQNQVHVAAANLIPRLKAFVDSPTRGPYFRGPSTLDPKAQFTVFELAGLGDDNHLKRVVLFCCVNILLSRIKKFKGRKRIYVDEAQDLFSIDSAADAFEGLYLKGRKNGVSVWVIVQSLLKLASFKAGSVILRQSAWKMIMAQKKDEIDAVIDQKVMTAFADDPYFQKLIKSVESKKNFWSEILIMSDKTYEVVRLYVDKFTATLFSSEGAARDDVLQMMEEGVGPLEAVRKVMGDKKARRREWMSEFLDMCKNIDGLTFNEIVRELKEIAK</sequence>
<dbReference type="PANTHER" id="PTHR38467:SF1">
    <property type="entry name" value="CONJUGATIVE TRANSFER: ASSEMBLY"/>
    <property type="match status" value="1"/>
</dbReference>
<dbReference type="AlphaFoldDB" id="A0A0H3KS15"/>
<gene>
    <name evidence="2" type="primary">traC</name>
    <name evidence="2" type="ordered locus">BMULJ_06196</name>
</gene>
<keyword evidence="3" id="KW-1185">Reference proteome</keyword>
<dbReference type="InterPro" id="IPR053155">
    <property type="entry name" value="F-pilin_assembly_TraC"/>
</dbReference>
<dbReference type="Gene3D" id="1.10.8.730">
    <property type="match status" value="1"/>
</dbReference>